<evidence type="ECO:0000313" key="3">
    <source>
        <dbReference type="Proteomes" id="UP000183832"/>
    </source>
</evidence>
<keyword evidence="3" id="KW-1185">Reference proteome</keyword>
<dbReference type="Proteomes" id="UP000183832">
    <property type="component" value="Unassembled WGS sequence"/>
</dbReference>
<dbReference type="AlphaFoldDB" id="A0A1J1HGH4"/>
<gene>
    <name evidence="2" type="ORF">CLUMA_CG000904</name>
</gene>
<proteinExistence type="predicted"/>
<accession>A0A1J1HGH4</accession>
<sequence length="62" mass="6830">MNDVTCQLTITSMILTCHTPTTALAIKISKITNGSTNASTPSCSSKRANTCHHRQRHDHYET</sequence>
<organism evidence="2 3">
    <name type="scientific">Clunio marinus</name>
    <dbReference type="NCBI Taxonomy" id="568069"/>
    <lineage>
        <taxon>Eukaryota</taxon>
        <taxon>Metazoa</taxon>
        <taxon>Ecdysozoa</taxon>
        <taxon>Arthropoda</taxon>
        <taxon>Hexapoda</taxon>
        <taxon>Insecta</taxon>
        <taxon>Pterygota</taxon>
        <taxon>Neoptera</taxon>
        <taxon>Endopterygota</taxon>
        <taxon>Diptera</taxon>
        <taxon>Nematocera</taxon>
        <taxon>Chironomoidea</taxon>
        <taxon>Chironomidae</taxon>
        <taxon>Clunio</taxon>
    </lineage>
</organism>
<feature type="compositionally biased region" description="Basic residues" evidence="1">
    <location>
        <begin position="49"/>
        <end position="62"/>
    </location>
</feature>
<name>A0A1J1HGH4_9DIPT</name>
<feature type="region of interest" description="Disordered" evidence="1">
    <location>
        <begin position="33"/>
        <end position="62"/>
    </location>
</feature>
<dbReference type="EMBL" id="CVRI01000003">
    <property type="protein sequence ID" value="CRK87103.1"/>
    <property type="molecule type" value="Genomic_DNA"/>
</dbReference>
<evidence type="ECO:0000256" key="1">
    <source>
        <dbReference type="SAM" id="MobiDB-lite"/>
    </source>
</evidence>
<reference evidence="2 3" key="1">
    <citation type="submission" date="2015-04" db="EMBL/GenBank/DDBJ databases">
        <authorList>
            <person name="Syromyatnikov M.Y."/>
            <person name="Popov V.N."/>
        </authorList>
    </citation>
    <scope>NUCLEOTIDE SEQUENCE [LARGE SCALE GENOMIC DNA]</scope>
</reference>
<evidence type="ECO:0000313" key="2">
    <source>
        <dbReference type="EMBL" id="CRK87103.1"/>
    </source>
</evidence>
<protein>
    <submittedName>
        <fullName evidence="2">CLUMA_CG000904, isoform A</fullName>
    </submittedName>
</protein>
<feature type="compositionally biased region" description="Polar residues" evidence="1">
    <location>
        <begin position="33"/>
        <end position="48"/>
    </location>
</feature>